<feature type="domain" description="RSE1/DDB1/CPSF1 C-terminal" evidence="5">
    <location>
        <begin position="938"/>
        <end position="1258"/>
    </location>
</feature>
<evidence type="ECO:0000259" key="6">
    <source>
        <dbReference type="Pfam" id="PF10433"/>
    </source>
</evidence>
<feature type="domain" description="RSE1/DDB1/CPSF1 second beta-propeller" evidence="7">
    <location>
        <begin position="456"/>
        <end position="801"/>
    </location>
</feature>
<dbReference type="Pfam" id="PF23726">
    <property type="entry name" value="Beta-prop_RSE1_2nd"/>
    <property type="match status" value="1"/>
</dbReference>
<dbReference type="EMBL" id="CP059274">
    <property type="protein sequence ID" value="QLQ82650.1"/>
    <property type="molecule type" value="Genomic_DNA"/>
</dbReference>
<dbReference type="GO" id="GO:0003676">
    <property type="term" value="F:nucleic acid binding"/>
    <property type="evidence" value="ECO:0007669"/>
    <property type="project" value="InterPro"/>
</dbReference>
<accession>A0A7H9HYY3</accession>
<protein>
    <recommendedName>
        <fullName evidence="10">Cleavage/polyadenylation specificity factor A subunit C-terminal domain-containing protein</fullName>
    </recommendedName>
</protein>
<evidence type="ECO:0000256" key="3">
    <source>
        <dbReference type="ARBA" id="ARBA00023242"/>
    </source>
</evidence>
<comment type="subcellular location">
    <subcellularLocation>
        <location evidence="1">Nucleus</location>
    </subcellularLocation>
</comment>
<dbReference type="Pfam" id="PF03178">
    <property type="entry name" value="CPSF_A"/>
    <property type="match status" value="1"/>
</dbReference>
<sequence length="1292" mass="145267">MLVQESELYLYHLTLKRQSNYVYSCIGHFIEVENSDKSKRPKDLQLCVATETHVELYDVAGGDLLPLVEIPVFATIMGMESFHVENVRQSFLAMVSDSGNLTVAKFNRRSNSEIYLETLVNYPMTRSQIRRMSPASYLKVDTFGRCILVSAVEKNKLCFVVNETGDGSVMIQSPLEVVRPDFLTLDLVSCDVQYDNPCFASIEVDILANKNDHHLVFYVLDLGLNHVVKKADYVINGEANFLMGLPVLSKYNINCTGEKDTHDEINPFVLIGFQGYLLVKDMSGLFSLKVQIPRRTEESSEKISIISSAIQILKKSFFILLQSNFGDLYRLTIEPNEEDRNRPVVSISYFDTIFQAEKLHIFRNGYLFANSELNDNYLFQFDSLGDDNTEILSSRDPKEQLFFKPSKTLKNISIVSHRKNLNPLLTTQVIKANPLTIAAGTTSTTRLLSNGVNFEEQISSPLPPGARDLWTIKPSGQPFHKLLFLGFLKSTMVLRIEEGSIEELNLSQNPFKLNGDRTVLVATMGYRSTIQVCENELRQIVPGGDGMNQFSLKLEWFPPAGIRVITATSTETQLCLGLSNNELVYFEISEQTDTLHESQNRIEIEEPISIVAMSTSRRSDFLAVGTKDSTVKIVSLKMSDTEDFMEVVSIQTLLAAVNSMKLIENKDLELHIGLQNGVYYRSKINKRDGQIYDVRTKFIGPMPIGLSSLKSTSLSLASDKEDVEEENAEGKETSAGDKCHCVVLHCTKTWISYTKDELLNIRPVLFSGLSGLSTLCEFVAEETSINVCCAISSSGSLVIGRLTDFVCRQKWFQITDNTLEKISGKETDKENDSSKDAERVEGHEKEENEDEEEEEEESVTLQWHAYDRSKLLAFPEDRALLLQLESSSTHDGARVSISKNQQRYQSAQGRETFKTLPNINVVTASLVKFTSNVDHLVISSRDGVLHTFEIVLNKGKCQFNLRMIHQTAIEDKVSAMIPFTDKLLVPIFGNLILFGLGKKQLLKQSISETTPSMTKVTALANWGNERIAVGDSRESVTLFVFDKTKKSFVPIADDTIKRHTTSLAFLDPSTVLGGDKFGNIWTLRLNKEYESMISTSLPPVIERMQQLPSLKRKSPNIMECPFKLTQTNMFYINDIPMDFHVLQSTQMSDRPSIIYSGLQGTIGCLIPLLSKAEITKLKAIETIMSEADDKFYMKHEMEKRASEVPAAAEDTEIGASLASHNGIPEGSYSIVGREQSRYRGYYAPVRNVIDGDLCERFLNLLPTEQSFLCAELKTLQPDTVIRSLNDVRTNYI</sequence>
<name>A0A7H9HYY3_9SACH</name>
<dbReference type="InterPro" id="IPR004871">
    <property type="entry name" value="RSE1/DDB1/CPSF1_C"/>
</dbReference>
<reference evidence="8 9" key="1">
    <citation type="submission" date="2020-06" db="EMBL/GenBank/DDBJ databases">
        <title>The yeast mating-type switching endonuclease HO is a domesticated member of an unorthodox homing genetic element family.</title>
        <authorList>
            <person name="Coughlan A.Y."/>
            <person name="Lombardi L."/>
            <person name="Braun-Galleani S."/>
            <person name="Martos A.R."/>
            <person name="Galeote V."/>
            <person name="Bigey F."/>
            <person name="Dequin S."/>
            <person name="Byrne K.P."/>
            <person name="Wolfe K.H."/>
        </authorList>
    </citation>
    <scope>NUCLEOTIDE SEQUENCE [LARGE SCALE GENOMIC DNA]</scope>
    <source>
        <strain evidence="8 9">CBS2947</strain>
    </source>
</reference>
<feature type="compositionally biased region" description="Acidic residues" evidence="4">
    <location>
        <begin position="847"/>
        <end position="858"/>
    </location>
</feature>
<dbReference type="OrthoDB" id="436637at2759"/>
<evidence type="ECO:0000259" key="7">
    <source>
        <dbReference type="Pfam" id="PF23726"/>
    </source>
</evidence>
<dbReference type="SUPFAM" id="SSF50978">
    <property type="entry name" value="WD40 repeat-like"/>
    <property type="match status" value="1"/>
</dbReference>
<dbReference type="InterPro" id="IPR036322">
    <property type="entry name" value="WD40_repeat_dom_sf"/>
</dbReference>
<dbReference type="InterPro" id="IPR018846">
    <property type="entry name" value="Beta-prop_RSE1/DDB1/CPSF1_1st"/>
</dbReference>
<feature type="region of interest" description="Disordered" evidence="4">
    <location>
        <begin position="823"/>
        <end position="859"/>
    </location>
</feature>
<evidence type="ECO:0000313" key="9">
    <source>
        <dbReference type="Proteomes" id="UP000510647"/>
    </source>
</evidence>
<proteinExistence type="predicted"/>
<gene>
    <name evidence="8" type="ORF">HG537_0H04130</name>
</gene>
<evidence type="ECO:0008006" key="10">
    <source>
        <dbReference type="Google" id="ProtNLM"/>
    </source>
</evidence>
<dbReference type="GO" id="GO:0006397">
    <property type="term" value="P:mRNA processing"/>
    <property type="evidence" value="ECO:0007669"/>
    <property type="project" value="UniProtKB-KW"/>
</dbReference>
<dbReference type="PANTHER" id="PTHR10644">
    <property type="entry name" value="DNA REPAIR/RNA PROCESSING CPSF FAMILY"/>
    <property type="match status" value="1"/>
</dbReference>
<dbReference type="GO" id="GO:0005634">
    <property type="term" value="C:nucleus"/>
    <property type="evidence" value="ECO:0007669"/>
    <property type="project" value="UniProtKB-SubCell"/>
</dbReference>
<evidence type="ECO:0000256" key="1">
    <source>
        <dbReference type="ARBA" id="ARBA00004123"/>
    </source>
</evidence>
<dbReference type="Pfam" id="PF10433">
    <property type="entry name" value="Beta-prop_RSE1_1st"/>
    <property type="match status" value="1"/>
</dbReference>
<dbReference type="Gene3D" id="2.130.10.10">
    <property type="entry name" value="YVTN repeat-like/Quinoprotein amine dehydrogenase"/>
    <property type="match status" value="2"/>
</dbReference>
<dbReference type="Proteomes" id="UP000510647">
    <property type="component" value="Chromosome 8"/>
</dbReference>
<dbReference type="InterPro" id="IPR050358">
    <property type="entry name" value="RSE1/DDB1/CFT1"/>
</dbReference>
<feature type="compositionally biased region" description="Basic and acidic residues" evidence="4">
    <location>
        <begin position="823"/>
        <end position="846"/>
    </location>
</feature>
<evidence type="ECO:0000259" key="5">
    <source>
        <dbReference type="Pfam" id="PF03178"/>
    </source>
</evidence>
<evidence type="ECO:0000313" key="8">
    <source>
        <dbReference type="EMBL" id="QLQ82650.1"/>
    </source>
</evidence>
<keyword evidence="3" id="KW-0539">Nucleus</keyword>
<keyword evidence="2" id="KW-0507">mRNA processing</keyword>
<dbReference type="InterPro" id="IPR058543">
    <property type="entry name" value="Beta-prop_RSE1/DDB1/CPSF1_2nd"/>
</dbReference>
<feature type="domain" description="RSE1/DDB1/CPSF1 first beta-propeller" evidence="6">
    <location>
        <begin position="41"/>
        <end position="391"/>
    </location>
</feature>
<dbReference type="InterPro" id="IPR015943">
    <property type="entry name" value="WD40/YVTN_repeat-like_dom_sf"/>
</dbReference>
<evidence type="ECO:0000256" key="4">
    <source>
        <dbReference type="SAM" id="MobiDB-lite"/>
    </source>
</evidence>
<evidence type="ECO:0000256" key="2">
    <source>
        <dbReference type="ARBA" id="ARBA00022664"/>
    </source>
</evidence>
<keyword evidence="9" id="KW-1185">Reference proteome</keyword>
<organism evidence="8 9">
    <name type="scientific">Torulaspora globosa</name>
    <dbReference type="NCBI Taxonomy" id="48254"/>
    <lineage>
        <taxon>Eukaryota</taxon>
        <taxon>Fungi</taxon>
        <taxon>Dikarya</taxon>
        <taxon>Ascomycota</taxon>
        <taxon>Saccharomycotina</taxon>
        <taxon>Saccharomycetes</taxon>
        <taxon>Saccharomycetales</taxon>
        <taxon>Saccharomycetaceae</taxon>
        <taxon>Torulaspora</taxon>
    </lineage>
</organism>